<evidence type="ECO:0008006" key="4">
    <source>
        <dbReference type="Google" id="ProtNLM"/>
    </source>
</evidence>
<dbReference type="PANTHER" id="PTHR35179">
    <property type="entry name" value="PROTEIN CBG02620"/>
    <property type="match status" value="1"/>
</dbReference>
<reference evidence="2" key="2">
    <citation type="submission" date="2023-05" db="EMBL/GenBank/DDBJ databases">
        <authorList>
            <consortium name="Lawrence Berkeley National Laboratory"/>
            <person name="Steindorff A."/>
            <person name="Hensen N."/>
            <person name="Bonometti L."/>
            <person name="Westerberg I."/>
            <person name="Brannstrom I.O."/>
            <person name="Guillou S."/>
            <person name="Cros-Aarteil S."/>
            <person name="Calhoun S."/>
            <person name="Haridas S."/>
            <person name="Kuo A."/>
            <person name="Mondo S."/>
            <person name="Pangilinan J."/>
            <person name="Riley R."/>
            <person name="Labutti K."/>
            <person name="Andreopoulos B."/>
            <person name="Lipzen A."/>
            <person name="Chen C."/>
            <person name="Yanf M."/>
            <person name="Daum C."/>
            <person name="Ng V."/>
            <person name="Clum A."/>
            <person name="Ohm R."/>
            <person name="Martin F."/>
            <person name="Silar P."/>
            <person name="Natvig D."/>
            <person name="Lalanne C."/>
            <person name="Gautier V."/>
            <person name="Ament-Velasquez S.L."/>
            <person name="Kruys A."/>
            <person name="Hutchinson M.I."/>
            <person name="Powell A.J."/>
            <person name="Barry K."/>
            <person name="Miller A.N."/>
            <person name="Grigoriev I.V."/>
            <person name="Debuchy R."/>
            <person name="Gladieux P."/>
            <person name="Thoren M.H."/>
            <person name="Johannesson H."/>
        </authorList>
    </citation>
    <scope>NUCLEOTIDE SEQUENCE</scope>
    <source>
        <strain evidence="2">CBS 990.96</strain>
    </source>
</reference>
<dbReference type="AlphaFoldDB" id="A0AAN7BEJ8"/>
<evidence type="ECO:0000256" key="1">
    <source>
        <dbReference type="SAM" id="MobiDB-lite"/>
    </source>
</evidence>
<keyword evidence="3" id="KW-1185">Reference proteome</keyword>
<gene>
    <name evidence="2" type="ORF">QBC38DRAFT_548876</name>
</gene>
<dbReference type="PANTHER" id="PTHR35179:SF2">
    <property type="entry name" value="START DOMAIN-CONTAINING PROTEIN"/>
    <property type="match status" value="1"/>
</dbReference>
<dbReference type="Proteomes" id="UP001301958">
    <property type="component" value="Unassembled WGS sequence"/>
</dbReference>
<feature type="region of interest" description="Disordered" evidence="1">
    <location>
        <begin position="372"/>
        <end position="400"/>
    </location>
</feature>
<evidence type="ECO:0000313" key="3">
    <source>
        <dbReference type="Proteomes" id="UP001301958"/>
    </source>
</evidence>
<proteinExistence type="predicted"/>
<comment type="caution">
    <text evidence="2">The sequence shown here is derived from an EMBL/GenBank/DDBJ whole genome shotgun (WGS) entry which is preliminary data.</text>
</comment>
<evidence type="ECO:0000313" key="2">
    <source>
        <dbReference type="EMBL" id="KAK4222891.1"/>
    </source>
</evidence>
<feature type="compositionally biased region" description="Basic and acidic residues" evidence="1">
    <location>
        <begin position="372"/>
        <end position="392"/>
    </location>
</feature>
<dbReference type="EMBL" id="MU865449">
    <property type="protein sequence ID" value="KAK4222891.1"/>
    <property type="molecule type" value="Genomic_DNA"/>
</dbReference>
<protein>
    <recommendedName>
        <fullName evidence="4">Geranylgeranyl pyrophosphate synthetase</fullName>
    </recommendedName>
</protein>
<organism evidence="2 3">
    <name type="scientific">Podospora fimiseda</name>
    <dbReference type="NCBI Taxonomy" id="252190"/>
    <lineage>
        <taxon>Eukaryota</taxon>
        <taxon>Fungi</taxon>
        <taxon>Dikarya</taxon>
        <taxon>Ascomycota</taxon>
        <taxon>Pezizomycotina</taxon>
        <taxon>Sordariomycetes</taxon>
        <taxon>Sordariomycetidae</taxon>
        <taxon>Sordariales</taxon>
        <taxon>Podosporaceae</taxon>
        <taxon>Podospora</taxon>
    </lineage>
</organism>
<accession>A0AAN7BEJ8</accession>
<reference evidence="2" key="1">
    <citation type="journal article" date="2023" name="Mol. Phylogenet. Evol.">
        <title>Genome-scale phylogeny and comparative genomics of the fungal order Sordariales.</title>
        <authorList>
            <person name="Hensen N."/>
            <person name="Bonometti L."/>
            <person name="Westerberg I."/>
            <person name="Brannstrom I.O."/>
            <person name="Guillou S."/>
            <person name="Cros-Aarteil S."/>
            <person name="Calhoun S."/>
            <person name="Haridas S."/>
            <person name="Kuo A."/>
            <person name="Mondo S."/>
            <person name="Pangilinan J."/>
            <person name="Riley R."/>
            <person name="LaButti K."/>
            <person name="Andreopoulos B."/>
            <person name="Lipzen A."/>
            <person name="Chen C."/>
            <person name="Yan M."/>
            <person name="Daum C."/>
            <person name="Ng V."/>
            <person name="Clum A."/>
            <person name="Steindorff A."/>
            <person name="Ohm R.A."/>
            <person name="Martin F."/>
            <person name="Silar P."/>
            <person name="Natvig D.O."/>
            <person name="Lalanne C."/>
            <person name="Gautier V."/>
            <person name="Ament-Velasquez S.L."/>
            <person name="Kruys A."/>
            <person name="Hutchinson M.I."/>
            <person name="Powell A.J."/>
            <person name="Barry K."/>
            <person name="Miller A.N."/>
            <person name="Grigoriev I.V."/>
            <person name="Debuchy R."/>
            <person name="Gladieux P."/>
            <person name="Hiltunen Thoren M."/>
            <person name="Johannesson H."/>
        </authorList>
    </citation>
    <scope>NUCLEOTIDE SEQUENCE</scope>
    <source>
        <strain evidence="2">CBS 990.96</strain>
    </source>
</reference>
<sequence>MTSQQLLTICRSGLDSYISRSAPAKITDFKQLASYTWLDNATATISVPGSPPLWSPPSSSSRPLQPDSGTVFIDQNAARCPQSPLEPLFRALFLINPEFSLSEVDIITDRNNIRKLLRFVQASSNDSFRIRVEVVGQDGQKPTALFTRVEPKNTEVVKGFRGFGHNFEKVYTKSEAGMTGYHQVLGYNFGGLRCVVRCETDGYIGDTSTVNHYKLLSDAFGGLSVSETEETTATGLTILRTKNSPEIDVSSIMEIKTRAAHRTLNMEDTYPQLWVSQTKKLAVGYHRKGVFTDVQVRDVAEDLVRWEAVNRGSLEKLAGLMTKIIDVVRQDASGGSGRALVEYSGGSSLKIVADHDGKPVLPKDLYGKWADKSTAHSQDEKDKSNKTTEDKTTPTSLIPLGTPFSSDMEQAIKKGWSFTLKDIMADFKNGKEYWEPEEATRVGFKPKARDAAFRLVYILLSGQVESRDKSMAYNAVLFVVSHEYTFGPRTRQMVRAAFEGSFSATPKQKKNMDEWIEAWPIEDVGTGDETTEVEMFYGSDDSDW</sequence>
<name>A0AAN7BEJ8_9PEZI</name>